<keyword evidence="2" id="KW-0378">Hydrolase</keyword>
<accession>A0ABD6DAF0</accession>
<gene>
    <name evidence="2" type="ORF">ACFSBW_15590</name>
</gene>
<dbReference type="AlphaFoldDB" id="A0ABD6DAF0"/>
<comment type="caution">
    <text evidence="2">The sequence shown here is derived from an EMBL/GenBank/DDBJ whole genome shotgun (WGS) entry which is preliminary data.</text>
</comment>
<dbReference type="EC" id="3.4.21.89" evidence="2"/>
<organism evidence="2 3">
    <name type="scientific">Halohasta litorea</name>
    <dbReference type="NCBI Taxonomy" id="869891"/>
    <lineage>
        <taxon>Archaea</taxon>
        <taxon>Methanobacteriati</taxon>
        <taxon>Methanobacteriota</taxon>
        <taxon>Stenosarchaea group</taxon>
        <taxon>Halobacteria</taxon>
        <taxon>Halobacteriales</taxon>
        <taxon>Haloferacaceae</taxon>
        <taxon>Halohasta</taxon>
    </lineage>
</organism>
<dbReference type="Proteomes" id="UP001597052">
    <property type="component" value="Unassembled WGS sequence"/>
</dbReference>
<protein>
    <submittedName>
        <fullName evidence="2">Signal peptidase I</fullName>
        <ecNumber evidence="2">3.4.21.89</ecNumber>
    </submittedName>
</protein>
<evidence type="ECO:0000256" key="1">
    <source>
        <dbReference type="SAM" id="Phobius"/>
    </source>
</evidence>
<feature type="transmembrane region" description="Helical" evidence="1">
    <location>
        <begin position="179"/>
        <end position="200"/>
    </location>
</feature>
<dbReference type="RefSeq" id="WP_256396987.1">
    <property type="nucleotide sequence ID" value="NZ_JANHDJ010000006.1"/>
</dbReference>
<proteinExistence type="predicted"/>
<feature type="transmembrane region" description="Helical" evidence="1">
    <location>
        <begin position="141"/>
        <end position="158"/>
    </location>
</feature>
<feature type="transmembrane region" description="Helical" evidence="1">
    <location>
        <begin position="308"/>
        <end position="330"/>
    </location>
</feature>
<dbReference type="NCBIfam" id="TIGR02228">
    <property type="entry name" value="sigpep_I_arch"/>
    <property type="match status" value="1"/>
</dbReference>
<keyword evidence="1" id="KW-0472">Membrane</keyword>
<dbReference type="InterPro" id="IPR019533">
    <property type="entry name" value="Peptidase_S26"/>
</dbReference>
<dbReference type="InterPro" id="IPR001733">
    <property type="entry name" value="Peptidase_S26B"/>
</dbReference>
<dbReference type="CDD" id="cd06530">
    <property type="entry name" value="S26_SPase_I"/>
    <property type="match status" value="1"/>
</dbReference>
<name>A0ABD6DAF0_9EURY</name>
<keyword evidence="3" id="KW-1185">Reference proteome</keyword>
<keyword evidence="1" id="KW-1133">Transmembrane helix</keyword>
<evidence type="ECO:0000313" key="3">
    <source>
        <dbReference type="Proteomes" id="UP001597052"/>
    </source>
</evidence>
<dbReference type="GO" id="GO:0009003">
    <property type="term" value="F:signal peptidase activity"/>
    <property type="evidence" value="ECO:0007669"/>
    <property type="project" value="UniProtKB-EC"/>
</dbReference>
<reference evidence="2 3" key="1">
    <citation type="journal article" date="2019" name="Int. J. Syst. Evol. Microbiol.">
        <title>The Global Catalogue of Microorganisms (GCM) 10K type strain sequencing project: providing services to taxonomists for standard genome sequencing and annotation.</title>
        <authorList>
            <consortium name="The Broad Institute Genomics Platform"/>
            <consortium name="The Broad Institute Genome Sequencing Center for Infectious Disease"/>
            <person name="Wu L."/>
            <person name="Ma J."/>
        </authorList>
    </citation>
    <scope>NUCLEOTIDE SEQUENCE [LARGE SCALE GENOMIC DNA]</scope>
    <source>
        <strain evidence="2 3">CGMCC 1.10593</strain>
    </source>
</reference>
<dbReference type="EMBL" id="JBHUDM010000005">
    <property type="protein sequence ID" value="MFD1643296.1"/>
    <property type="molecule type" value="Genomic_DNA"/>
</dbReference>
<dbReference type="Gene3D" id="2.10.109.10">
    <property type="entry name" value="Umud Fragment, subunit A"/>
    <property type="match status" value="1"/>
</dbReference>
<evidence type="ECO:0000313" key="2">
    <source>
        <dbReference type="EMBL" id="MFD1643296.1"/>
    </source>
</evidence>
<keyword evidence="1" id="KW-0812">Transmembrane</keyword>
<sequence>MGRVESVLTGFALLFLLITTLSLVAPAGTMPVVFTSPISDSMTPTITQDDFLVVTAGDVEVGDAILFETSQHNRNVLHRIVDTTEDGQYITQGDANDLTDQQDGFEPVSDDDIYGSVMTLGGSTTVSVPIIGAILSNPTTVISMWVVISLIGFAPTIFGDNQRTSLSVPVERGSSDRKIVIGVAICTMLLLPVAILGTPVTEGATIISSESVNPEDDTQRTAAIGHSTTQEVILTSDSLVGMTQSAHLEGDLRLEEVQSSPIRPETTVFVSNPPRKSPTADIAQITLYAYPSTLPQSTLQTLANTHPVLAALASSGVIAFILSASAFIFINPHRITRQKKATIYENRR</sequence>